<sequence length="553" mass="63174">MPENVMLNHNYVMAEGGTGVRALLAAHMYLSAKAYAAGENGRTENWKFIYETMDAGAEEIEQLQKLVRLDSESEFCDPHYSFHFCRLAEKVKEKLARDNTMSLKKIAPAWYRNGLLLTEEQLERDLLGGYYRDLTLGSVVSSAAMQCALETEEDRNAGFRAIADSVVASNNTYETRVVMVGSGIGGEGRTNLCTHPAMLRKLCVERVMEDLRMEQEQAKAYVEQNLKIAVIMTGSAFRFPAMNGLDQDVAGLVAGTLRNFPEDSAEAVNLFYLLEHDQCPVQATKASDSREQYKHAHAIELVAVAAMEDFFSLSTEHASKKHCPVIPHYSRPGNALTNWENLGLPEEYRQYLSARLRFDAALFYWLRPQLIQAPEENDPDKIYEAEFLARMFKVKTPRKVKEAVLNSSVDLEEEIRKPLKALLAKETMFLEYLGEISLTGKNWETDSTPAYGSTLFNTERIEEMIGKEIGKKADIRERGGMTGFQFDELTMCPADRRTEQREENIYNTRLTMDELRKQVKYFEHGNPRPFQDILRDIYEICSERKERRHYGIF</sequence>
<accession>A0ABX2H082</accession>
<evidence type="ECO:0000313" key="2">
    <source>
        <dbReference type="Proteomes" id="UP000821846"/>
    </source>
</evidence>
<dbReference type="Proteomes" id="UP000821846">
    <property type="component" value="Unassembled WGS sequence"/>
</dbReference>
<dbReference type="RefSeq" id="WP_173866514.1">
    <property type="nucleotide sequence ID" value="NZ_JAAWUU010000033.1"/>
</dbReference>
<dbReference type="EMBL" id="JAAWUZ010000034">
    <property type="protein sequence ID" value="NSG30547.1"/>
    <property type="molecule type" value="Genomic_DNA"/>
</dbReference>
<comment type="caution">
    <text evidence="1">The sequence shown here is derived from an EMBL/GenBank/DDBJ whole genome shotgun (WGS) entry which is preliminary data.</text>
</comment>
<proteinExistence type="predicted"/>
<reference evidence="1 2" key="1">
    <citation type="journal article" date="2020" name="Cell Host Microbe">
        <title>Functional and Genomic Variation between Human-Derived Isolates of Lachnospiraceae Reveals Inter- and Intra-Species Diversity.</title>
        <authorList>
            <person name="Sorbara M.T."/>
            <person name="Littmann E.R."/>
            <person name="Fontana E."/>
            <person name="Moody T.U."/>
            <person name="Kohout C.E."/>
            <person name="Gjonbalaj M."/>
            <person name="Eaton V."/>
            <person name="Seok R."/>
            <person name="Leiner I.M."/>
            <person name="Pamer E.G."/>
        </authorList>
    </citation>
    <scope>NUCLEOTIDE SEQUENCE [LARGE SCALE GENOMIC DNA]</scope>
    <source>
        <strain evidence="1 2">MSK.14.16</strain>
    </source>
</reference>
<keyword evidence="2" id="KW-1185">Reference proteome</keyword>
<organism evidence="1 2">
    <name type="scientific">Faecalicatena fissicatena</name>
    <dbReference type="NCBI Taxonomy" id="290055"/>
    <lineage>
        <taxon>Bacteria</taxon>
        <taxon>Bacillati</taxon>
        <taxon>Bacillota</taxon>
        <taxon>Clostridia</taxon>
        <taxon>Lachnospirales</taxon>
        <taxon>Lachnospiraceae</taxon>
        <taxon>Faecalicatena</taxon>
    </lineage>
</organism>
<gene>
    <name evidence="1" type="ORF">HFM93_09710</name>
</gene>
<name>A0ABX2H082_9FIRM</name>
<evidence type="ECO:0000313" key="1">
    <source>
        <dbReference type="EMBL" id="NSG30547.1"/>
    </source>
</evidence>
<protein>
    <submittedName>
        <fullName evidence="1">Uncharacterized protein</fullName>
    </submittedName>
</protein>